<protein>
    <submittedName>
        <fullName evidence="1">Uncharacterized protein</fullName>
    </submittedName>
</protein>
<proteinExistence type="predicted"/>
<dbReference type="Proteomes" id="UP000770661">
    <property type="component" value="Unassembled WGS sequence"/>
</dbReference>
<evidence type="ECO:0000313" key="2">
    <source>
        <dbReference type="Proteomes" id="UP000770661"/>
    </source>
</evidence>
<dbReference type="AlphaFoldDB" id="A0A8J4Y7V1"/>
<comment type="caution">
    <text evidence="1">The sequence shown here is derived from an EMBL/GenBank/DDBJ whole genome shotgun (WGS) entry which is preliminary data.</text>
</comment>
<sequence>MKGSDVKLVGKNKNVNEVDLEKVRKRDIRSATHGPPVKGMLPLRLLFLCVLAKATSEDEVLWTIEATVGHGDPSAPVSMPDEEEGVHDLETLATMELTLHDIHLDEDVIYSPGERWQNDEEADNIIVQQATKLAVDEQRNVRVLADDTNVFVLLLHHYQQQALKTQMIMESPIKKRAIIDIPATVEQFRDIIPAMFAGHALIGCDTVGSYFGIGKGTMLKMLKLNVRLPLDLIGNIEADLPDVMSQTTAFIATCYGQSKTTSLSEAD</sequence>
<organism evidence="1 2">
    <name type="scientific">Chionoecetes opilio</name>
    <name type="common">Atlantic snow crab</name>
    <name type="synonym">Cancer opilio</name>
    <dbReference type="NCBI Taxonomy" id="41210"/>
    <lineage>
        <taxon>Eukaryota</taxon>
        <taxon>Metazoa</taxon>
        <taxon>Ecdysozoa</taxon>
        <taxon>Arthropoda</taxon>
        <taxon>Crustacea</taxon>
        <taxon>Multicrustacea</taxon>
        <taxon>Malacostraca</taxon>
        <taxon>Eumalacostraca</taxon>
        <taxon>Eucarida</taxon>
        <taxon>Decapoda</taxon>
        <taxon>Pleocyemata</taxon>
        <taxon>Brachyura</taxon>
        <taxon>Eubrachyura</taxon>
        <taxon>Majoidea</taxon>
        <taxon>Majidae</taxon>
        <taxon>Chionoecetes</taxon>
    </lineage>
</organism>
<keyword evidence="2" id="KW-1185">Reference proteome</keyword>
<accession>A0A8J4Y7V1</accession>
<gene>
    <name evidence="1" type="ORF">GWK47_005844</name>
</gene>
<name>A0A8J4Y7V1_CHIOP</name>
<reference evidence="1" key="1">
    <citation type="submission" date="2020-07" db="EMBL/GenBank/DDBJ databases">
        <title>The High-quality genome of the commercially important snow crab, Chionoecetes opilio.</title>
        <authorList>
            <person name="Jeong J.-H."/>
            <person name="Ryu S."/>
        </authorList>
    </citation>
    <scope>NUCLEOTIDE SEQUENCE</scope>
    <source>
        <strain evidence="1">MADBK_172401_WGS</strain>
        <tissue evidence="1">Digestive gland</tissue>
    </source>
</reference>
<evidence type="ECO:0000313" key="1">
    <source>
        <dbReference type="EMBL" id="KAG0722785.1"/>
    </source>
</evidence>
<dbReference type="OrthoDB" id="9998845at2759"/>
<dbReference type="EMBL" id="JACEEZ010009092">
    <property type="protein sequence ID" value="KAG0722785.1"/>
    <property type="molecule type" value="Genomic_DNA"/>
</dbReference>